<gene>
    <name evidence="2" type="ORF">PCOR1329_LOCUS33738</name>
</gene>
<reference evidence="2" key="1">
    <citation type="submission" date="2023-10" db="EMBL/GenBank/DDBJ databases">
        <authorList>
            <person name="Chen Y."/>
            <person name="Shah S."/>
            <person name="Dougan E. K."/>
            <person name="Thang M."/>
            <person name="Chan C."/>
        </authorList>
    </citation>
    <scope>NUCLEOTIDE SEQUENCE [LARGE SCALE GENOMIC DNA]</scope>
</reference>
<dbReference type="EMBL" id="CAUYUJ010014164">
    <property type="protein sequence ID" value="CAK0837593.1"/>
    <property type="molecule type" value="Genomic_DNA"/>
</dbReference>
<feature type="compositionally biased region" description="Basic and acidic residues" evidence="1">
    <location>
        <begin position="44"/>
        <end position="54"/>
    </location>
</feature>
<proteinExistence type="predicted"/>
<evidence type="ECO:0000256" key="1">
    <source>
        <dbReference type="SAM" id="MobiDB-lite"/>
    </source>
</evidence>
<feature type="compositionally biased region" description="Acidic residues" evidence="1">
    <location>
        <begin position="55"/>
        <end position="68"/>
    </location>
</feature>
<evidence type="ECO:0000313" key="2">
    <source>
        <dbReference type="EMBL" id="CAK0837593.1"/>
    </source>
</evidence>
<organism evidence="2 3">
    <name type="scientific">Prorocentrum cordatum</name>
    <dbReference type="NCBI Taxonomy" id="2364126"/>
    <lineage>
        <taxon>Eukaryota</taxon>
        <taxon>Sar</taxon>
        <taxon>Alveolata</taxon>
        <taxon>Dinophyceae</taxon>
        <taxon>Prorocentrales</taxon>
        <taxon>Prorocentraceae</taxon>
        <taxon>Prorocentrum</taxon>
    </lineage>
</organism>
<dbReference type="Proteomes" id="UP001189429">
    <property type="component" value="Unassembled WGS sequence"/>
</dbReference>
<accession>A0ABN9SYG4</accession>
<keyword evidence="3" id="KW-1185">Reference proteome</keyword>
<feature type="region of interest" description="Disordered" evidence="1">
    <location>
        <begin position="114"/>
        <end position="133"/>
    </location>
</feature>
<feature type="region of interest" description="Disordered" evidence="1">
    <location>
        <begin position="1"/>
        <end position="74"/>
    </location>
</feature>
<evidence type="ECO:0000313" key="3">
    <source>
        <dbReference type="Proteomes" id="UP001189429"/>
    </source>
</evidence>
<sequence>MPRGAGAGWDQAPNAPNSWRYRTEARAAAEATRGICGSLPAAPRIEEEEKKKEEKEEEEDEKEEEEEDARARDAWSSDLLLCARPCPSLCRFSRSPRVTLQRAPVRNLLRLSANEGAPSAKTAQPAHCGAEAQ</sequence>
<comment type="caution">
    <text evidence="2">The sequence shown here is derived from an EMBL/GenBank/DDBJ whole genome shotgun (WGS) entry which is preliminary data.</text>
</comment>
<name>A0ABN9SYG4_9DINO</name>
<protein>
    <submittedName>
        <fullName evidence="2">Uncharacterized protein</fullName>
    </submittedName>
</protein>